<name>A0A7H8QFK8_9BACL</name>
<evidence type="ECO:0000313" key="1">
    <source>
        <dbReference type="EMBL" id="QKX52245.1"/>
    </source>
</evidence>
<evidence type="ECO:0000313" key="2">
    <source>
        <dbReference type="Proteomes" id="UP000509222"/>
    </source>
</evidence>
<reference evidence="2" key="1">
    <citation type="submission" date="2020-06" db="EMBL/GenBank/DDBJ databases">
        <title>Isolation of Planomicrobium glaciei.</title>
        <authorList>
            <person name="Malisova L."/>
            <person name="Safrankova R."/>
            <person name="Jakubu V."/>
            <person name="Spanelova P."/>
        </authorList>
    </citation>
    <scope>NUCLEOTIDE SEQUENCE [LARGE SCALE GENOMIC DNA]</scope>
    <source>
        <strain evidence="2">NRL-ATB46093</strain>
    </source>
</reference>
<accession>A0A7H8QFK8</accession>
<sequence>MKKLLGILIILLFLLAACGNYEGTVVEIKDSSFMLERPSGNSEAVVEELQLIDLTTFSGDVSSFEELEVGDRVIVVPADTPSDFPYFLPMEVIVER</sequence>
<keyword evidence="2" id="KW-1185">Reference proteome</keyword>
<dbReference type="AlphaFoldDB" id="A0A7H8QFK8"/>
<dbReference type="EMBL" id="CP051177">
    <property type="protein sequence ID" value="QKX52245.1"/>
    <property type="molecule type" value="Genomic_DNA"/>
</dbReference>
<dbReference type="PROSITE" id="PS51257">
    <property type="entry name" value="PROKAR_LIPOPROTEIN"/>
    <property type="match status" value="1"/>
</dbReference>
<organism evidence="1 2">
    <name type="scientific">Planococcus glaciei</name>
    <dbReference type="NCBI Taxonomy" id="459472"/>
    <lineage>
        <taxon>Bacteria</taxon>
        <taxon>Bacillati</taxon>
        <taxon>Bacillota</taxon>
        <taxon>Bacilli</taxon>
        <taxon>Bacillales</taxon>
        <taxon>Caryophanaceae</taxon>
        <taxon>Planococcus</taxon>
    </lineage>
</organism>
<evidence type="ECO:0008006" key="3">
    <source>
        <dbReference type="Google" id="ProtNLM"/>
    </source>
</evidence>
<protein>
    <recommendedName>
        <fullName evidence="3">DUF3221 domain-containing protein</fullName>
    </recommendedName>
</protein>
<gene>
    <name evidence="1" type="ORF">HF394_17615</name>
</gene>
<proteinExistence type="predicted"/>
<dbReference type="Proteomes" id="UP000509222">
    <property type="component" value="Chromosome"/>
</dbReference>
<dbReference type="RefSeq" id="WP_176294984.1">
    <property type="nucleotide sequence ID" value="NZ_CP051177.1"/>
</dbReference>